<organism evidence="5">
    <name type="scientific">Onchocerca flexuosa</name>
    <dbReference type="NCBI Taxonomy" id="387005"/>
    <lineage>
        <taxon>Eukaryota</taxon>
        <taxon>Metazoa</taxon>
        <taxon>Ecdysozoa</taxon>
        <taxon>Nematoda</taxon>
        <taxon>Chromadorea</taxon>
        <taxon>Rhabditida</taxon>
        <taxon>Spirurina</taxon>
        <taxon>Spiruromorpha</taxon>
        <taxon>Filarioidea</taxon>
        <taxon>Onchocercidae</taxon>
        <taxon>Onchocerca</taxon>
    </lineage>
</organism>
<sequence>MESELLSDISCNSDLRQLQQHLEESTRKLATYQSLLEAMEKGDMNDAVLEHCPKLSKAIMENTKLKYRIQILQSSICEQEQLNEKNGIKNSTTEAPVEKKSKTEKSSKKNNEKSTGNK</sequence>
<feature type="coiled-coil region" evidence="1">
    <location>
        <begin position="15"/>
        <end position="42"/>
    </location>
</feature>
<reference evidence="3 4" key="2">
    <citation type="submission" date="2018-11" db="EMBL/GenBank/DDBJ databases">
        <authorList>
            <consortium name="Pathogen Informatics"/>
        </authorList>
    </citation>
    <scope>NUCLEOTIDE SEQUENCE [LARGE SCALE GENOMIC DNA]</scope>
</reference>
<feature type="region of interest" description="Disordered" evidence="2">
    <location>
        <begin position="82"/>
        <end position="118"/>
    </location>
</feature>
<proteinExistence type="predicted"/>
<evidence type="ECO:0000313" key="5">
    <source>
        <dbReference type="WBParaSite" id="OFLC_0001558201-mRNA-1"/>
    </source>
</evidence>
<dbReference type="AlphaFoldDB" id="A0A183I757"/>
<dbReference type="EMBL" id="UZAJ01042381">
    <property type="protein sequence ID" value="VDP22631.1"/>
    <property type="molecule type" value="Genomic_DNA"/>
</dbReference>
<protein>
    <submittedName>
        <fullName evidence="3 5">Uncharacterized protein</fullName>
    </submittedName>
</protein>
<dbReference type="WBParaSite" id="OFLC_0001558201-mRNA-1">
    <property type="protein sequence ID" value="OFLC_0001558201-mRNA-1"/>
    <property type="gene ID" value="OFLC_0001558201"/>
</dbReference>
<feature type="compositionally biased region" description="Basic and acidic residues" evidence="2">
    <location>
        <begin position="96"/>
        <end position="112"/>
    </location>
</feature>
<keyword evidence="1" id="KW-0175">Coiled coil</keyword>
<accession>A0A183I757</accession>
<evidence type="ECO:0000313" key="3">
    <source>
        <dbReference type="EMBL" id="VDP22631.1"/>
    </source>
</evidence>
<evidence type="ECO:0000256" key="1">
    <source>
        <dbReference type="SAM" id="Coils"/>
    </source>
</evidence>
<dbReference type="STRING" id="387005.A0A183I757"/>
<gene>
    <name evidence="3" type="ORF">OFLC_LOCUS15569</name>
</gene>
<keyword evidence="4" id="KW-1185">Reference proteome</keyword>
<name>A0A183I757_9BILA</name>
<dbReference type="Proteomes" id="UP000267606">
    <property type="component" value="Unassembled WGS sequence"/>
</dbReference>
<reference evidence="5" key="1">
    <citation type="submission" date="2016-06" db="UniProtKB">
        <authorList>
            <consortium name="WormBaseParasite"/>
        </authorList>
    </citation>
    <scope>IDENTIFICATION</scope>
</reference>
<evidence type="ECO:0000313" key="4">
    <source>
        <dbReference type="Proteomes" id="UP000267606"/>
    </source>
</evidence>
<evidence type="ECO:0000256" key="2">
    <source>
        <dbReference type="SAM" id="MobiDB-lite"/>
    </source>
</evidence>